<dbReference type="GO" id="GO:0003677">
    <property type="term" value="F:DNA binding"/>
    <property type="evidence" value="ECO:0007669"/>
    <property type="project" value="InterPro"/>
</dbReference>
<gene>
    <name evidence="2" type="primary">exsI</name>
    <name evidence="2" type="ordered locus">Arad_9161</name>
</gene>
<evidence type="ECO:0000259" key="1">
    <source>
        <dbReference type="PROSITE" id="PS50943"/>
    </source>
</evidence>
<dbReference type="CDD" id="cd00093">
    <property type="entry name" value="HTH_XRE"/>
    <property type="match status" value="1"/>
</dbReference>
<reference evidence="2 3" key="1">
    <citation type="journal article" date="2009" name="J. Bacteriol.">
        <title>Genome sequences of three Agrobacterium biovars help elucidate the evolution of multichromosome genomes in bacteria.</title>
        <authorList>
            <person name="Slater S.C."/>
            <person name="Goldman B.S."/>
            <person name="Goodner B."/>
            <person name="Setubal J.C."/>
            <person name="Farrand S.K."/>
            <person name="Nester E.W."/>
            <person name="Burr T.J."/>
            <person name="Banta L."/>
            <person name="Dickerman A.W."/>
            <person name="Paulsen I."/>
            <person name="Otten L."/>
            <person name="Suen G."/>
            <person name="Welch R."/>
            <person name="Almeida N.F."/>
            <person name="Arnold F."/>
            <person name="Burton O.T."/>
            <person name="Du Z."/>
            <person name="Ewing A."/>
            <person name="Godsy E."/>
            <person name="Heisel S."/>
            <person name="Houmiel K.L."/>
            <person name="Jhaveri J."/>
            <person name="Lu J."/>
            <person name="Miller N.M."/>
            <person name="Norton S."/>
            <person name="Chen Q."/>
            <person name="Phoolcharoen W."/>
            <person name="Ohlin V."/>
            <person name="Ondrusek D."/>
            <person name="Pride N."/>
            <person name="Stricklin S.L."/>
            <person name="Sun J."/>
            <person name="Wheeler C."/>
            <person name="Wilson L."/>
            <person name="Zhu H."/>
            <person name="Wood D.W."/>
        </authorList>
    </citation>
    <scope>NUCLEOTIDE SEQUENCE [LARGE SCALE GENOMIC DNA]</scope>
    <source>
        <strain evidence="3">K84 / ATCC BAA-868</strain>
    </source>
</reference>
<evidence type="ECO:0000313" key="2">
    <source>
        <dbReference type="EMBL" id="ACM30259.1"/>
    </source>
</evidence>
<evidence type="ECO:0000313" key="3">
    <source>
        <dbReference type="Proteomes" id="UP000001600"/>
    </source>
</evidence>
<dbReference type="AlphaFoldDB" id="B9JK17"/>
<dbReference type="Proteomes" id="UP000001600">
    <property type="component" value="Chromosome 2"/>
</dbReference>
<feature type="domain" description="HTH cro/C1-type" evidence="1">
    <location>
        <begin position="68"/>
        <end position="121"/>
    </location>
</feature>
<dbReference type="KEGG" id="ara:Arad_9161"/>
<dbReference type="Gene3D" id="1.10.260.40">
    <property type="entry name" value="lambda repressor-like DNA-binding domains"/>
    <property type="match status" value="1"/>
</dbReference>
<name>B9JK17_RHIR8</name>
<sequence>MLRIYDYIGRALDRVCLGRDCSWLHSCLHPAIWLAGGLWKEKFMSITPSNLNSSKASVVPHSEIGTAVRRSREAIGYTIADLSETCGLTQDEISEIELGADADPAKLRRLAAALQVAPSTFLVM</sequence>
<proteinExistence type="predicted"/>
<protein>
    <submittedName>
        <fullName evidence="2">Transcriptional regulator protein</fullName>
    </submittedName>
</protein>
<dbReference type="Pfam" id="PF01381">
    <property type="entry name" value="HTH_3"/>
    <property type="match status" value="1"/>
</dbReference>
<dbReference type="InterPro" id="IPR001387">
    <property type="entry name" value="Cro/C1-type_HTH"/>
</dbReference>
<dbReference type="SUPFAM" id="SSF47413">
    <property type="entry name" value="lambda repressor-like DNA-binding domains"/>
    <property type="match status" value="1"/>
</dbReference>
<dbReference type="PROSITE" id="PS50943">
    <property type="entry name" value="HTH_CROC1"/>
    <property type="match status" value="1"/>
</dbReference>
<dbReference type="SMART" id="SM00530">
    <property type="entry name" value="HTH_XRE"/>
    <property type="match status" value="1"/>
</dbReference>
<dbReference type="EMBL" id="CP000629">
    <property type="protein sequence ID" value="ACM30259.1"/>
    <property type="molecule type" value="Genomic_DNA"/>
</dbReference>
<dbReference type="InterPro" id="IPR010982">
    <property type="entry name" value="Lambda_DNA-bd_dom_sf"/>
</dbReference>
<dbReference type="eggNOG" id="COG1396">
    <property type="taxonomic scope" value="Bacteria"/>
</dbReference>
<accession>B9JK17</accession>
<organism evidence="2 3">
    <name type="scientific">Rhizobium rhizogenes (strain K84 / ATCC BAA-868)</name>
    <name type="common">Agrobacterium radiobacter</name>
    <dbReference type="NCBI Taxonomy" id="311403"/>
    <lineage>
        <taxon>Bacteria</taxon>
        <taxon>Pseudomonadati</taxon>
        <taxon>Pseudomonadota</taxon>
        <taxon>Alphaproteobacteria</taxon>
        <taxon>Hyphomicrobiales</taxon>
        <taxon>Rhizobiaceae</taxon>
        <taxon>Rhizobium/Agrobacterium group</taxon>
        <taxon>Rhizobium</taxon>
    </lineage>
</organism>
<dbReference type="HOGENOM" id="CLU_1999049_0_0_5"/>